<evidence type="ECO:0000256" key="1">
    <source>
        <dbReference type="SAM" id="MobiDB-lite"/>
    </source>
</evidence>
<keyword evidence="2" id="KW-0732">Signal</keyword>
<evidence type="ECO:0000313" key="4">
    <source>
        <dbReference type="Proteomes" id="UP001472677"/>
    </source>
</evidence>
<sequence>MGISKAWFPLILCCFLLASLVFFPPGIASMFVGRSPPHCSVDVCRPRSPEGPGSRASETSHASSQVNSATPKLEKQKAP</sequence>
<proteinExistence type="predicted"/>
<protein>
    <recommendedName>
        <fullName evidence="5">Secreted protein</fullName>
    </recommendedName>
</protein>
<gene>
    <name evidence="3" type="ORF">V6N12_025079</name>
</gene>
<feature type="compositionally biased region" description="Polar residues" evidence="1">
    <location>
        <begin position="56"/>
        <end position="70"/>
    </location>
</feature>
<evidence type="ECO:0000256" key="2">
    <source>
        <dbReference type="SAM" id="SignalP"/>
    </source>
</evidence>
<reference evidence="3 4" key="1">
    <citation type="journal article" date="2024" name="G3 (Bethesda)">
        <title>Genome assembly of Hibiscus sabdariffa L. provides insights into metabolisms of medicinal natural products.</title>
        <authorList>
            <person name="Kim T."/>
        </authorList>
    </citation>
    <scope>NUCLEOTIDE SEQUENCE [LARGE SCALE GENOMIC DNA]</scope>
    <source>
        <strain evidence="3">TK-2024</strain>
        <tissue evidence="3">Old leaves</tissue>
    </source>
</reference>
<comment type="caution">
    <text evidence="3">The sequence shown here is derived from an EMBL/GenBank/DDBJ whole genome shotgun (WGS) entry which is preliminary data.</text>
</comment>
<dbReference type="EMBL" id="JBBPBM010000104">
    <property type="protein sequence ID" value="KAK8507967.1"/>
    <property type="molecule type" value="Genomic_DNA"/>
</dbReference>
<accession>A0ABR2BN80</accession>
<evidence type="ECO:0000313" key="3">
    <source>
        <dbReference type="EMBL" id="KAK8507967.1"/>
    </source>
</evidence>
<name>A0ABR2BN80_9ROSI</name>
<evidence type="ECO:0008006" key="5">
    <source>
        <dbReference type="Google" id="ProtNLM"/>
    </source>
</evidence>
<feature type="region of interest" description="Disordered" evidence="1">
    <location>
        <begin position="43"/>
        <end position="79"/>
    </location>
</feature>
<dbReference type="Proteomes" id="UP001472677">
    <property type="component" value="Unassembled WGS sequence"/>
</dbReference>
<feature type="chain" id="PRO_5046539505" description="Secreted protein" evidence="2">
    <location>
        <begin position="29"/>
        <end position="79"/>
    </location>
</feature>
<organism evidence="3 4">
    <name type="scientific">Hibiscus sabdariffa</name>
    <name type="common">roselle</name>
    <dbReference type="NCBI Taxonomy" id="183260"/>
    <lineage>
        <taxon>Eukaryota</taxon>
        <taxon>Viridiplantae</taxon>
        <taxon>Streptophyta</taxon>
        <taxon>Embryophyta</taxon>
        <taxon>Tracheophyta</taxon>
        <taxon>Spermatophyta</taxon>
        <taxon>Magnoliopsida</taxon>
        <taxon>eudicotyledons</taxon>
        <taxon>Gunneridae</taxon>
        <taxon>Pentapetalae</taxon>
        <taxon>rosids</taxon>
        <taxon>malvids</taxon>
        <taxon>Malvales</taxon>
        <taxon>Malvaceae</taxon>
        <taxon>Malvoideae</taxon>
        <taxon>Hibiscus</taxon>
    </lineage>
</organism>
<feature type="signal peptide" evidence="2">
    <location>
        <begin position="1"/>
        <end position="28"/>
    </location>
</feature>
<keyword evidence="4" id="KW-1185">Reference proteome</keyword>